<keyword evidence="9" id="KW-0472">Membrane</keyword>
<dbReference type="SUPFAM" id="SSF56112">
    <property type="entry name" value="Protein kinase-like (PK-like)"/>
    <property type="match status" value="1"/>
</dbReference>
<keyword evidence="4" id="KW-0547">Nucleotide-binding</keyword>
<dbReference type="EMBL" id="VXIS01000007">
    <property type="protein sequence ID" value="KAA8914269.1"/>
    <property type="molecule type" value="Genomic_DNA"/>
</dbReference>
<dbReference type="InParanoid" id="A0A5J5FBD3"/>
<dbReference type="PANTHER" id="PTHR47634">
    <property type="entry name" value="PROTEIN KINASE DOMAIN-CONTAINING PROTEIN-RELATED"/>
    <property type="match status" value="1"/>
</dbReference>
<keyword evidence="6" id="KW-0067">ATP-binding</keyword>
<dbReference type="Gene3D" id="3.30.200.20">
    <property type="entry name" value="Phosphorylase Kinase, domain 1"/>
    <property type="match status" value="1"/>
</dbReference>
<keyword evidence="5" id="KW-0418">Kinase</keyword>
<evidence type="ECO:0000256" key="1">
    <source>
        <dbReference type="ARBA" id="ARBA00012513"/>
    </source>
</evidence>
<reference evidence="10 11" key="1">
    <citation type="submission" date="2019-09" db="EMBL/GenBank/DDBJ databases">
        <title>Draft genome of the ectomycorrhizal ascomycete Sphaerosporella brunnea.</title>
        <authorList>
            <consortium name="DOE Joint Genome Institute"/>
            <person name="Benucci G.M."/>
            <person name="Marozzi G."/>
            <person name="Antonielli L."/>
            <person name="Sanchez S."/>
            <person name="Marco P."/>
            <person name="Wang X."/>
            <person name="Falini L.B."/>
            <person name="Barry K."/>
            <person name="Haridas S."/>
            <person name="Lipzen A."/>
            <person name="Labutti K."/>
            <person name="Grigoriev I.V."/>
            <person name="Murat C."/>
            <person name="Martin F."/>
            <person name="Albertini E."/>
            <person name="Donnini D."/>
            <person name="Bonito G."/>
        </authorList>
    </citation>
    <scope>NUCLEOTIDE SEQUENCE [LARGE SCALE GENOMIC DNA]</scope>
    <source>
        <strain evidence="10 11">Sb_GMNB300</strain>
    </source>
</reference>
<gene>
    <name evidence="10" type="ORF">FN846DRAFT_806204</name>
</gene>
<dbReference type="GO" id="GO:0050684">
    <property type="term" value="P:regulation of mRNA processing"/>
    <property type="evidence" value="ECO:0007669"/>
    <property type="project" value="TreeGrafter"/>
</dbReference>
<dbReference type="GO" id="GO:0005634">
    <property type="term" value="C:nucleus"/>
    <property type="evidence" value="ECO:0007669"/>
    <property type="project" value="TreeGrafter"/>
</dbReference>
<comment type="caution">
    <text evidence="10">The sequence shown here is derived from an EMBL/GenBank/DDBJ whole genome shotgun (WGS) entry which is preliminary data.</text>
</comment>
<evidence type="ECO:0000256" key="6">
    <source>
        <dbReference type="ARBA" id="ARBA00022840"/>
    </source>
</evidence>
<dbReference type="GO" id="GO:0035556">
    <property type="term" value="P:intracellular signal transduction"/>
    <property type="evidence" value="ECO:0007669"/>
    <property type="project" value="TreeGrafter"/>
</dbReference>
<dbReference type="GO" id="GO:0005524">
    <property type="term" value="F:ATP binding"/>
    <property type="evidence" value="ECO:0007669"/>
    <property type="project" value="UniProtKB-KW"/>
</dbReference>
<name>A0A5J5FBD3_9PEZI</name>
<evidence type="ECO:0000256" key="3">
    <source>
        <dbReference type="ARBA" id="ARBA00022679"/>
    </source>
</evidence>
<keyword evidence="2" id="KW-0723">Serine/threonine-protein kinase</keyword>
<evidence type="ECO:0000256" key="7">
    <source>
        <dbReference type="ARBA" id="ARBA00047899"/>
    </source>
</evidence>
<dbReference type="InterPro" id="IPR051334">
    <property type="entry name" value="SRPK"/>
</dbReference>
<evidence type="ECO:0000256" key="5">
    <source>
        <dbReference type="ARBA" id="ARBA00022777"/>
    </source>
</evidence>
<evidence type="ECO:0000256" key="4">
    <source>
        <dbReference type="ARBA" id="ARBA00022741"/>
    </source>
</evidence>
<organism evidence="10 11">
    <name type="scientific">Sphaerosporella brunnea</name>
    <dbReference type="NCBI Taxonomy" id="1250544"/>
    <lineage>
        <taxon>Eukaryota</taxon>
        <taxon>Fungi</taxon>
        <taxon>Dikarya</taxon>
        <taxon>Ascomycota</taxon>
        <taxon>Pezizomycotina</taxon>
        <taxon>Pezizomycetes</taxon>
        <taxon>Pezizales</taxon>
        <taxon>Pyronemataceae</taxon>
        <taxon>Sphaerosporella</taxon>
    </lineage>
</organism>
<dbReference type="GO" id="GO:0005737">
    <property type="term" value="C:cytoplasm"/>
    <property type="evidence" value="ECO:0007669"/>
    <property type="project" value="TreeGrafter"/>
</dbReference>
<dbReference type="Proteomes" id="UP000326924">
    <property type="component" value="Unassembled WGS sequence"/>
</dbReference>
<evidence type="ECO:0000256" key="9">
    <source>
        <dbReference type="SAM" id="Phobius"/>
    </source>
</evidence>
<dbReference type="GO" id="GO:0000245">
    <property type="term" value="P:spliceosomal complex assembly"/>
    <property type="evidence" value="ECO:0007669"/>
    <property type="project" value="TreeGrafter"/>
</dbReference>
<evidence type="ECO:0000313" key="11">
    <source>
        <dbReference type="Proteomes" id="UP000326924"/>
    </source>
</evidence>
<keyword evidence="11" id="KW-1185">Reference proteome</keyword>
<dbReference type="PANTHER" id="PTHR47634:SF9">
    <property type="entry name" value="PROTEIN KINASE DOMAIN-CONTAINING PROTEIN-RELATED"/>
    <property type="match status" value="1"/>
</dbReference>
<evidence type="ECO:0000256" key="8">
    <source>
        <dbReference type="ARBA" id="ARBA00048679"/>
    </source>
</evidence>
<keyword evidence="3" id="KW-0808">Transferase</keyword>
<evidence type="ECO:0000256" key="2">
    <source>
        <dbReference type="ARBA" id="ARBA00022527"/>
    </source>
</evidence>
<comment type="catalytic activity">
    <reaction evidence="8">
        <text>L-seryl-[protein] + ATP = O-phospho-L-seryl-[protein] + ADP + H(+)</text>
        <dbReference type="Rhea" id="RHEA:17989"/>
        <dbReference type="Rhea" id="RHEA-COMP:9863"/>
        <dbReference type="Rhea" id="RHEA-COMP:11604"/>
        <dbReference type="ChEBI" id="CHEBI:15378"/>
        <dbReference type="ChEBI" id="CHEBI:29999"/>
        <dbReference type="ChEBI" id="CHEBI:30616"/>
        <dbReference type="ChEBI" id="CHEBI:83421"/>
        <dbReference type="ChEBI" id="CHEBI:456216"/>
        <dbReference type="EC" id="2.7.11.1"/>
    </reaction>
</comment>
<evidence type="ECO:0000313" key="10">
    <source>
        <dbReference type="EMBL" id="KAA8914269.1"/>
    </source>
</evidence>
<protein>
    <recommendedName>
        <fullName evidence="1">non-specific serine/threonine protein kinase</fullName>
        <ecNumber evidence="1">2.7.11.1</ecNumber>
    </recommendedName>
</protein>
<dbReference type="EC" id="2.7.11.1" evidence="1"/>
<dbReference type="AlphaFoldDB" id="A0A5J5FBD3"/>
<accession>A0A5J5FBD3</accession>
<dbReference type="GO" id="GO:0004674">
    <property type="term" value="F:protein serine/threonine kinase activity"/>
    <property type="evidence" value="ECO:0007669"/>
    <property type="project" value="UniProtKB-KW"/>
</dbReference>
<dbReference type="InterPro" id="IPR011009">
    <property type="entry name" value="Kinase-like_dom_sf"/>
</dbReference>
<dbReference type="Gene3D" id="1.10.510.10">
    <property type="entry name" value="Transferase(Phosphotransferase) domain 1"/>
    <property type="match status" value="1"/>
</dbReference>
<sequence>MDCPRTSLDLDAALNRVEDVAMYAPGGYHPLEIGDELHNGRYRIIHRLGSCGYSTVWLALNQRFGTAAQPDAPRSRYVAVKVAILHQLQQQPDLDSWWDSCTSGTKPKECPFIISVLDELKIKGTNGTHPCIVTELVGPSVAAVKGCSDIIDSAILPVNMGRRLAMQAAKAVAFLHSHGIVPAAVDFHTGNLEFTQSVDIHSWSVEEVYAALGGELITVPHSAALGRLDESTPQIESPHEPKYLVCPPSVSKFWPLCNSSTPNIRVLDFGESFCLPFKFSGQALPGTLPRSCFSTYPGTSPQGSIFGRRDAPSTSFLALAVYSLVCGAHLCITWLTLWRLGRRGSGMRSAKRARYLTLTKGDWVEMARWRFCAETPRIRMEMRPCCCPRRMRRC</sequence>
<keyword evidence="9" id="KW-1133">Transmembrane helix</keyword>
<keyword evidence="9" id="KW-0812">Transmembrane</keyword>
<proteinExistence type="predicted"/>
<comment type="catalytic activity">
    <reaction evidence="7">
        <text>L-threonyl-[protein] + ATP = O-phospho-L-threonyl-[protein] + ADP + H(+)</text>
        <dbReference type="Rhea" id="RHEA:46608"/>
        <dbReference type="Rhea" id="RHEA-COMP:11060"/>
        <dbReference type="Rhea" id="RHEA-COMP:11605"/>
        <dbReference type="ChEBI" id="CHEBI:15378"/>
        <dbReference type="ChEBI" id="CHEBI:30013"/>
        <dbReference type="ChEBI" id="CHEBI:30616"/>
        <dbReference type="ChEBI" id="CHEBI:61977"/>
        <dbReference type="ChEBI" id="CHEBI:456216"/>
        <dbReference type="EC" id="2.7.11.1"/>
    </reaction>
</comment>
<feature type="transmembrane region" description="Helical" evidence="9">
    <location>
        <begin position="316"/>
        <end position="338"/>
    </location>
</feature>
<dbReference type="OrthoDB" id="5979581at2759"/>